<dbReference type="EMBL" id="RZTZ01000035">
    <property type="protein sequence ID" value="RVT56259.1"/>
    <property type="molecule type" value="Genomic_DNA"/>
</dbReference>
<keyword evidence="1" id="KW-0472">Membrane</keyword>
<evidence type="ECO:0000313" key="2">
    <source>
        <dbReference type="EMBL" id="RVT56259.1"/>
    </source>
</evidence>
<protein>
    <submittedName>
        <fullName evidence="2">Uncharacterized protein</fullName>
    </submittedName>
</protein>
<proteinExistence type="predicted"/>
<evidence type="ECO:0000313" key="3">
    <source>
        <dbReference type="Proteomes" id="UP000288024"/>
    </source>
</evidence>
<comment type="caution">
    <text evidence="2">The sequence shown here is derived from an EMBL/GenBank/DDBJ whole genome shotgun (WGS) entry which is preliminary data.</text>
</comment>
<name>A0A437K2Q8_9BACI</name>
<sequence length="97" mass="11343">MNTNTQISQDADLYKKKSITIRTVLHLYGIFAVVGLILSIYTIPVSMNNNMQFFYNEELLMEPKKIKKFLIFIFSSAVVYFFILNVNHNYFDNSDSD</sequence>
<dbReference type="GeneID" id="87620515"/>
<gene>
    <name evidence="2" type="ORF">EM808_28000</name>
</gene>
<dbReference type="AlphaFoldDB" id="A0A437K2Q8"/>
<keyword evidence="1" id="KW-0812">Transmembrane</keyword>
<feature type="transmembrane region" description="Helical" evidence="1">
    <location>
        <begin position="69"/>
        <end position="87"/>
    </location>
</feature>
<feature type="transmembrane region" description="Helical" evidence="1">
    <location>
        <begin position="25"/>
        <end position="48"/>
    </location>
</feature>
<organism evidence="2 3">
    <name type="scientific">Niallia taxi</name>
    <dbReference type="NCBI Taxonomy" id="2499688"/>
    <lineage>
        <taxon>Bacteria</taxon>
        <taxon>Bacillati</taxon>
        <taxon>Bacillota</taxon>
        <taxon>Bacilli</taxon>
        <taxon>Bacillales</taxon>
        <taxon>Bacillaceae</taxon>
        <taxon>Niallia</taxon>
    </lineage>
</organism>
<accession>A0A437K2Q8</accession>
<dbReference type="RefSeq" id="WP_127743044.1">
    <property type="nucleotide sequence ID" value="NZ_CAJCKN010000115.1"/>
</dbReference>
<dbReference type="Proteomes" id="UP000288024">
    <property type="component" value="Unassembled WGS sequence"/>
</dbReference>
<keyword evidence="1" id="KW-1133">Transmembrane helix</keyword>
<evidence type="ECO:0000256" key="1">
    <source>
        <dbReference type="SAM" id="Phobius"/>
    </source>
</evidence>
<keyword evidence="3" id="KW-1185">Reference proteome</keyword>
<reference evidence="2 3" key="1">
    <citation type="submission" date="2019-01" db="EMBL/GenBank/DDBJ databases">
        <title>Bacillus sp. M5HDSG1-1, whole genome shotgun sequence.</title>
        <authorList>
            <person name="Tuo L."/>
        </authorList>
    </citation>
    <scope>NUCLEOTIDE SEQUENCE [LARGE SCALE GENOMIC DNA]</scope>
    <source>
        <strain evidence="2 3">M5HDSG1-1</strain>
    </source>
</reference>